<evidence type="ECO:0000313" key="2">
    <source>
        <dbReference type="EMBL" id="CAK0887117.1"/>
    </source>
</evidence>
<reference evidence="2" key="1">
    <citation type="submission" date="2023-10" db="EMBL/GenBank/DDBJ databases">
        <authorList>
            <person name="Chen Y."/>
            <person name="Shah S."/>
            <person name="Dougan E. K."/>
            <person name="Thang M."/>
            <person name="Chan C."/>
        </authorList>
    </citation>
    <scope>NUCLEOTIDE SEQUENCE [LARGE SCALE GENOMIC DNA]</scope>
</reference>
<feature type="compositionally biased region" description="Pro residues" evidence="1">
    <location>
        <begin position="135"/>
        <end position="144"/>
    </location>
</feature>
<gene>
    <name evidence="2" type="ORF">PCOR1329_LOCUS68268</name>
</gene>
<proteinExistence type="predicted"/>
<dbReference type="EMBL" id="CAUYUJ010018894">
    <property type="protein sequence ID" value="CAK0887117.1"/>
    <property type="molecule type" value="Genomic_DNA"/>
</dbReference>
<evidence type="ECO:0000313" key="3">
    <source>
        <dbReference type="Proteomes" id="UP001189429"/>
    </source>
</evidence>
<sequence length="614" mass="67060">MIREFEFYVGFSTDQRPGAGAVLGQLFLDIETQVGSPFRTLRVNVCDDIYGWRATGTISTTEVHGRDTEAPIPSSRMTNTRLFQYGITQEILVSEIPLGFWGKDEASLRATKDLDEWSNTLEEIQSKKESAAVPTPAPPGPSAAPTPILKVKEEVISEEAEGTQPQNQEASEDVEIYTLKDKKKEKKKSAKKRKKEKRQGKSKTSLEVFSMADDGFESADGWAQWHNDEAEFDVDNSGSTFSKNYKDFDGDIKDGEIKHGLPMIPEFPKLEEVEVGKGIEKEKLADQGDEAGVSTLSLSAFLGLLEKQGSLEGNVSADDLMHGLDLLSESSKVAGHDGKRLSPGVSALRASARSSAECGSSPSTAIARGGSSRSAAAKTHWAATAARPIQQRRHATCADARRRRGELRALALASSWTKIRAFSDHLPPTSRPRTTSQHPRPEELGARGPSLAPRDRQLGTVLVRGSGLRSAVRSNGQRQGRVDRKLGSAPQRQAISDHLELAPTEGVDAVDVEDESSRKRLTSKTLVLLAARGGERDGAGDYPSLSKSCQQRLRAGSNQRWPRAQHAEQRVHTRDRPGQWATEPAHALELHNQERTKHTRDPGGQPLPLEAGGR</sequence>
<feature type="region of interest" description="Disordered" evidence="1">
    <location>
        <begin position="125"/>
        <end position="205"/>
    </location>
</feature>
<accession>A0ABN9WPN5</accession>
<feature type="compositionally biased region" description="Low complexity" evidence="1">
    <location>
        <begin position="367"/>
        <end position="386"/>
    </location>
</feature>
<feature type="region of interest" description="Disordered" evidence="1">
    <location>
        <begin position="554"/>
        <end position="614"/>
    </location>
</feature>
<comment type="caution">
    <text evidence="2">The sequence shown here is derived from an EMBL/GenBank/DDBJ whole genome shotgun (WGS) entry which is preliminary data.</text>
</comment>
<feature type="compositionally biased region" description="Basic residues" evidence="1">
    <location>
        <begin position="181"/>
        <end position="201"/>
    </location>
</feature>
<feature type="region of interest" description="Disordered" evidence="1">
    <location>
        <begin position="423"/>
        <end position="491"/>
    </location>
</feature>
<keyword evidence="3" id="KW-1185">Reference proteome</keyword>
<organism evidence="2 3">
    <name type="scientific">Prorocentrum cordatum</name>
    <dbReference type="NCBI Taxonomy" id="2364126"/>
    <lineage>
        <taxon>Eukaryota</taxon>
        <taxon>Sar</taxon>
        <taxon>Alveolata</taxon>
        <taxon>Dinophyceae</taxon>
        <taxon>Prorocentrales</taxon>
        <taxon>Prorocentraceae</taxon>
        <taxon>Prorocentrum</taxon>
    </lineage>
</organism>
<dbReference type="Proteomes" id="UP001189429">
    <property type="component" value="Unassembled WGS sequence"/>
</dbReference>
<feature type="region of interest" description="Disordered" evidence="1">
    <location>
        <begin position="353"/>
        <end position="397"/>
    </location>
</feature>
<evidence type="ECO:0000256" key="1">
    <source>
        <dbReference type="SAM" id="MobiDB-lite"/>
    </source>
</evidence>
<feature type="compositionally biased region" description="Basic and acidic residues" evidence="1">
    <location>
        <begin position="586"/>
        <end position="601"/>
    </location>
</feature>
<protein>
    <submittedName>
        <fullName evidence="2">Uncharacterized protein</fullName>
    </submittedName>
</protein>
<feature type="compositionally biased region" description="Basic and acidic residues" evidence="1">
    <location>
        <begin position="565"/>
        <end position="577"/>
    </location>
</feature>
<name>A0ABN9WPN5_9DINO</name>